<feature type="compositionally biased region" description="Low complexity" evidence="4">
    <location>
        <begin position="1243"/>
        <end position="1259"/>
    </location>
</feature>
<sequence length="1281" mass="146134">MAANGSSPTFLQTYETNIQLIKSLKPFDLEGKTLEQAANDFAVSAGATVNCLQPLIDVFPVIELVVKPFTLVYEYELKRRENHKKILAVKVTMKEFMAMILELRHVPHANDVGEDGRSIADRLTELFTLAGKNIKECGSDCETYCKKHVLSRTFKAKGFEEKLVHWITVFENHRRKLETALAFHTSIGVDIANKKLDDVGERLGFIEEKMTQLLRRLDTPREREIIMFLDTHGGPRACLQNADLFEQLVARSGETYASIAGSGDTIVRGSPELPNMVRRALIKELSEDIEKTFARNLVAFEKKLEMQDERLSAAIATETEQIIQTINSGAHDRIKDPDLREIWKEMGWKASVKARHFVMGLHDYYSDVYSKVRTSSDPMTADLSSPLVSPQLPSIMSPGQEVVQYQPQSNDKWALAYINATYTQPILEAVDDDGTGVISIKEVNVFVTSRPEGWSLPHWIAYWAVGWQASVTQYKNKIYSLIQTMFKTLEHVLPANRGIIDEYLADGTFWRIELLLRSTRSIKGNIAYDTNLSRITESYASLEERMLSEKLEKISYELDSPTTVSLITGGGRIERYIFPLIYLLLQQHLKVILVACKHVLGSREMQAHTRSFLSLLKNVDYRIQNLEAIFKQSHLDIQGRLGNFAFGMFQLSYGDIKRSPRFNSFAAFVAEDESGALDSKEVTISSVQSQAASVPLTILKYGAQDGYTSTDYYEFETSRSTAHLLQGTWTGYMSRLDFDLGKDVVHVIRISFRVSSDKRKIEGKGETYQNVFSFEGKVRRHQVGYAFEFDVDDEDGFRQTALGALDTNKDIITMAWLDEMKKDNPEDAYYRPFQLRRTPPTLLRHRYTPAEFLEDPVGARWSYAFRAAYHLAQQKLWSLRFYRARVTERQRFVELSMRSTIASMGFSPRRPLSQMEALELEHLLRDLSPSEARFYQALVNFELKKYPLHPCLCDGCQSSIIRSRILCIQCMADDLSDNINLCSSCTSKSPKKRGFVHDDSHPMLKVEEILHDFYFSQYVEKAWELVNRYRETYREEESHRLSRRFSLNSHYATTPSDALARSPVCSFCDDRLFAPYWTCILCPRDSYYSCTDCAADRRIDPNHATHKLSHPLVLLCRSKSGTEDSSIEDRLMMMQQRFSEMEQSLQASIRSIDTKVEERISSVERRISDLERRWTAFEINSDHRSNVMENLLRLLVAQTAVLSPSTVRASTPIAFGEDIIPAAASYQHRPLVHGRAQTLPDVSTNGSSSSSSRASPTISDAPRSRRPLPTAPFNRPNSRLS</sequence>
<dbReference type="SUPFAM" id="SSF57850">
    <property type="entry name" value="RING/U-box"/>
    <property type="match status" value="1"/>
</dbReference>
<evidence type="ECO:0008006" key="7">
    <source>
        <dbReference type="Google" id="ProtNLM"/>
    </source>
</evidence>
<gene>
    <name evidence="5" type="ORF">D9613_000114</name>
</gene>
<keyword evidence="2" id="KW-0863">Zinc-finger</keyword>
<organism evidence="5 6">
    <name type="scientific">Agrocybe pediades</name>
    <dbReference type="NCBI Taxonomy" id="84607"/>
    <lineage>
        <taxon>Eukaryota</taxon>
        <taxon>Fungi</taxon>
        <taxon>Dikarya</taxon>
        <taxon>Basidiomycota</taxon>
        <taxon>Agaricomycotina</taxon>
        <taxon>Agaricomycetes</taxon>
        <taxon>Agaricomycetidae</taxon>
        <taxon>Agaricales</taxon>
        <taxon>Agaricineae</taxon>
        <taxon>Strophariaceae</taxon>
        <taxon>Agrocybe</taxon>
    </lineage>
</organism>
<dbReference type="GO" id="GO:0008270">
    <property type="term" value="F:zinc ion binding"/>
    <property type="evidence" value="ECO:0007669"/>
    <property type="project" value="UniProtKB-KW"/>
</dbReference>
<dbReference type="Proteomes" id="UP000521872">
    <property type="component" value="Unassembled WGS sequence"/>
</dbReference>
<comment type="caution">
    <text evidence="5">The sequence shown here is derived from an EMBL/GenBank/DDBJ whole genome shotgun (WGS) entry which is preliminary data.</text>
</comment>
<keyword evidence="1" id="KW-0479">Metal-binding</keyword>
<reference evidence="5 6" key="1">
    <citation type="submission" date="2019-12" db="EMBL/GenBank/DDBJ databases">
        <authorList>
            <person name="Floudas D."/>
            <person name="Bentzer J."/>
            <person name="Ahren D."/>
            <person name="Johansson T."/>
            <person name="Persson P."/>
            <person name="Tunlid A."/>
        </authorList>
    </citation>
    <scope>NUCLEOTIDE SEQUENCE [LARGE SCALE GENOMIC DNA]</scope>
    <source>
        <strain evidence="5 6">CBS 102.39</strain>
    </source>
</reference>
<evidence type="ECO:0000256" key="4">
    <source>
        <dbReference type="SAM" id="MobiDB-lite"/>
    </source>
</evidence>
<evidence type="ECO:0000256" key="3">
    <source>
        <dbReference type="ARBA" id="ARBA00022833"/>
    </source>
</evidence>
<evidence type="ECO:0000313" key="6">
    <source>
        <dbReference type="Proteomes" id="UP000521872"/>
    </source>
</evidence>
<keyword evidence="3" id="KW-0862">Zinc</keyword>
<evidence type="ECO:0000256" key="1">
    <source>
        <dbReference type="ARBA" id="ARBA00022723"/>
    </source>
</evidence>
<evidence type="ECO:0000313" key="5">
    <source>
        <dbReference type="EMBL" id="KAF4620360.1"/>
    </source>
</evidence>
<dbReference type="EMBL" id="JAACJL010000015">
    <property type="protein sequence ID" value="KAF4620360.1"/>
    <property type="molecule type" value="Genomic_DNA"/>
</dbReference>
<accession>A0A8H4QZA9</accession>
<dbReference type="InterPro" id="IPR043145">
    <property type="entry name" value="Znf_ZZ_sf"/>
</dbReference>
<dbReference type="Gene3D" id="3.30.60.90">
    <property type="match status" value="1"/>
</dbReference>
<feature type="region of interest" description="Disordered" evidence="4">
    <location>
        <begin position="1238"/>
        <end position="1281"/>
    </location>
</feature>
<name>A0A8H4QZA9_9AGAR</name>
<dbReference type="InterPro" id="IPR018247">
    <property type="entry name" value="EF_Hand_1_Ca_BS"/>
</dbReference>
<protein>
    <recommendedName>
        <fullName evidence="7">EF-hand domain-containing protein</fullName>
    </recommendedName>
</protein>
<evidence type="ECO:0000256" key="2">
    <source>
        <dbReference type="ARBA" id="ARBA00022771"/>
    </source>
</evidence>
<keyword evidence="6" id="KW-1185">Reference proteome</keyword>
<proteinExistence type="predicted"/>
<dbReference type="PROSITE" id="PS00018">
    <property type="entry name" value="EF_HAND_1"/>
    <property type="match status" value="1"/>
</dbReference>